<reference evidence="3" key="1">
    <citation type="submission" date="2016-04" db="EMBL/GenBank/DDBJ databases">
        <title>Cephalotus genome sequencing.</title>
        <authorList>
            <person name="Fukushima K."/>
            <person name="Hasebe M."/>
            <person name="Fang X."/>
        </authorList>
    </citation>
    <scope>NUCLEOTIDE SEQUENCE [LARGE SCALE GENOMIC DNA]</scope>
    <source>
        <strain evidence="3">cv. St1</strain>
    </source>
</reference>
<comment type="caution">
    <text evidence="2">The sequence shown here is derived from an EMBL/GenBank/DDBJ whole genome shotgun (WGS) entry which is preliminary data.</text>
</comment>
<name>A0A1Q3BUP8_CEPFO</name>
<dbReference type="STRING" id="3775.A0A1Q3BUP8"/>
<protein>
    <submittedName>
        <fullName evidence="2">DUF4228 domain-containing protein</fullName>
    </submittedName>
</protein>
<dbReference type="InParanoid" id="A0A1Q3BUP8"/>
<feature type="region of interest" description="Disordered" evidence="1">
    <location>
        <begin position="43"/>
        <end position="71"/>
    </location>
</feature>
<evidence type="ECO:0000313" key="2">
    <source>
        <dbReference type="EMBL" id="GAV71704.1"/>
    </source>
</evidence>
<sequence length="145" mass="16415">MGNCLVKQEKVIKVMKTDGEVLEYKAPPMKMHQLLPDTNLKLHVGQHHNPVPAAPSEDKKKKKKPRFSISEVENGKVTSGVVRIKVVISKQELEEMLQQGGVSVDDMISQLQSRRRIQYRAIDKFDNDGDCKGWKPVLESIPEVN</sequence>
<dbReference type="OrthoDB" id="1688863at2759"/>
<dbReference type="PANTHER" id="PTHR33148:SF46">
    <property type="entry name" value="EMB|CAB85509.1"/>
    <property type="match status" value="1"/>
</dbReference>
<dbReference type="EMBL" id="BDDD01000931">
    <property type="protein sequence ID" value="GAV71704.1"/>
    <property type="molecule type" value="Genomic_DNA"/>
</dbReference>
<evidence type="ECO:0000313" key="3">
    <source>
        <dbReference type="Proteomes" id="UP000187406"/>
    </source>
</evidence>
<evidence type="ECO:0000256" key="1">
    <source>
        <dbReference type="SAM" id="MobiDB-lite"/>
    </source>
</evidence>
<gene>
    <name evidence="2" type="ORF">CFOL_v3_15194</name>
</gene>
<dbReference type="AlphaFoldDB" id="A0A1Q3BUP8"/>
<dbReference type="Proteomes" id="UP000187406">
    <property type="component" value="Unassembled WGS sequence"/>
</dbReference>
<dbReference type="PANTHER" id="PTHR33148">
    <property type="entry name" value="PLASTID MOVEMENT IMPAIRED PROTEIN-RELATED"/>
    <property type="match status" value="1"/>
</dbReference>
<keyword evidence="3" id="KW-1185">Reference proteome</keyword>
<proteinExistence type="predicted"/>
<organism evidence="2 3">
    <name type="scientific">Cephalotus follicularis</name>
    <name type="common">Albany pitcher plant</name>
    <dbReference type="NCBI Taxonomy" id="3775"/>
    <lineage>
        <taxon>Eukaryota</taxon>
        <taxon>Viridiplantae</taxon>
        <taxon>Streptophyta</taxon>
        <taxon>Embryophyta</taxon>
        <taxon>Tracheophyta</taxon>
        <taxon>Spermatophyta</taxon>
        <taxon>Magnoliopsida</taxon>
        <taxon>eudicotyledons</taxon>
        <taxon>Gunneridae</taxon>
        <taxon>Pentapetalae</taxon>
        <taxon>rosids</taxon>
        <taxon>fabids</taxon>
        <taxon>Oxalidales</taxon>
        <taxon>Cephalotaceae</taxon>
        <taxon>Cephalotus</taxon>
    </lineage>
</organism>
<accession>A0A1Q3BUP8</accession>